<sequence length="143" mass="15460">MLFWVEKCTRFERTADGSFGGSCALMYKSSSALLDDGSLLVSPKPSIDCWRSIWFTHSSTGLTAALLYGFPSAVSESSMSLALAYQSSFVSIVCFISIPSVYFRVLYSPSSPSVRAPSVSVPSSKILGQGAPFIPCIESIRFE</sequence>
<proteinExistence type="predicted"/>
<feature type="transmembrane region" description="Helical" evidence="1">
    <location>
        <begin position="83"/>
        <end position="105"/>
    </location>
</feature>
<keyword evidence="1" id="KW-0472">Membrane</keyword>
<dbReference type="AlphaFoldDB" id="A0A8D8BRA2"/>
<organism evidence="2">
    <name type="scientific">Culex pipiens</name>
    <name type="common">House mosquito</name>
    <dbReference type="NCBI Taxonomy" id="7175"/>
    <lineage>
        <taxon>Eukaryota</taxon>
        <taxon>Metazoa</taxon>
        <taxon>Ecdysozoa</taxon>
        <taxon>Arthropoda</taxon>
        <taxon>Hexapoda</taxon>
        <taxon>Insecta</taxon>
        <taxon>Pterygota</taxon>
        <taxon>Neoptera</taxon>
        <taxon>Endopterygota</taxon>
        <taxon>Diptera</taxon>
        <taxon>Nematocera</taxon>
        <taxon>Culicoidea</taxon>
        <taxon>Culicidae</taxon>
        <taxon>Culicinae</taxon>
        <taxon>Culicini</taxon>
        <taxon>Culex</taxon>
        <taxon>Culex</taxon>
    </lineage>
</organism>
<protein>
    <submittedName>
        <fullName evidence="2">(northern house mosquito) hypothetical protein</fullName>
    </submittedName>
</protein>
<dbReference type="EMBL" id="HBUE01087918">
    <property type="protein sequence ID" value="CAG6480319.1"/>
    <property type="molecule type" value="Transcribed_RNA"/>
</dbReference>
<evidence type="ECO:0000313" key="2">
    <source>
        <dbReference type="EMBL" id="CAG6480323.1"/>
    </source>
</evidence>
<dbReference type="EMBL" id="HBUE01087922">
    <property type="protein sequence ID" value="CAG6480323.1"/>
    <property type="molecule type" value="Transcribed_RNA"/>
</dbReference>
<name>A0A8D8BRA2_CULPI</name>
<reference evidence="2" key="1">
    <citation type="submission" date="2021-05" db="EMBL/GenBank/DDBJ databases">
        <authorList>
            <person name="Alioto T."/>
            <person name="Alioto T."/>
            <person name="Gomez Garrido J."/>
        </authorList>
    </citation>
    <scope>NUCLEOTIDE SEQUENCE</scope>
</reference>
<keyword evidence="1" id="KW-1133">Transmembrane helix</keyword>
<dbReference type="EMBL" id="HBUE01087920">
    <property type="protein sequence ID" value="CAG6480321.1"/>
    <property type="molecule type" value="Transcribed_RNA"/>
</dbReference>
<evidence type="ECO:0000256" key="1">
    <source>
        <dbReference type="SAM" id="Phobius"/>
    </source>
</evidence>
<feature type="transmembrane region" description="Helical" evidence="1">
    <location>
        <begin position="53"/>
        <end position="71"/>
    </location>
</feature>
<keyword evidence="1" id="KW-0812">Transmembrane</keyword>
<accession>A0A8D8BRA2</accession>